<name>A0A1V8SG43_9PEZI</name>
<dbReference type="InParanoid" id="A0A1V8SG43"/>
<accession>A0A1V8SG43</accession>
<reference evidence="2" key="1">
    <citation type="submission" date="2017-03" db="EMBL/GenBank/DDBJ databases">
        <title>Genomes of endolithic fungi from Antarctica.</title>
        <authorList>
            <person name="Coleine C."/>
            <person name="Masonjones S."/>
            <person name="Stajich J.E."/>
        </authorList>
    </citation>
    <scope>NUCLEOTIDE SEQUENCE [LARGE SCALE GENOMIC DNA]</scope>
    <source>
        <strain evidence="2">CCFEE 5527</strain>
    </source>
</reference>
<comment type="caution">
    <text evidence="1">The sequence shown here is derived from an EMBL/GenBank/DDBJ whole genome shotgun (WGS) entry which is preliminary data.</text>
</comment>
<dbReference type="EMBL" id="NAJO01000049">
    <property type="protein sequence ID" value="OQN97950.1"/>
    <property type="molecule type" value="Genomic_DNA"/>
</dbReference>
<dbReference type="STRING" id="1507870.A0A1V8SG43"/>
<dbReference type="PANTHER" id="PTHR39598:SF1">
    <property type="entry name" value="AUSTINOID BIOSYNTHESIS CLUSTERS PROTEIN F-RELATED"/>
    <property type="match status" value="1"/>
</dbReference>
<keyword evidence="2" id="KW-1185">Reference proteome</keyword>
<evidence type="ECO:0000313" key="1">
    <source>
        <dbReference type="EMBL" id="OQN97950.1"/>
    </source>
</evidence>
<dbReference type="SUPFAM" id="SSF54427">
    <property type="entry name" value="NTF2-like"/>
    <property type="match status" value="1"/>
</dbReference>
<dbReference type="Gene3D" id="3.10.450.50">
    <property type="match status" value="1"/>
</dbReference>
<dbReference type="OrthoDB" id="3758478at2759"/>
<proteinExistence type="predicted"/>
<dbReference type="InterPro" id="IPR050977">
    <property type="entry name" value="Fungal_Meroterpenoid_Isomerase"/>
</dbReference>
<evidence type="ECO:0008006" key="3">
    <source>
        <dbReference type="Google" id="ProtNLM"/>
    </source>
</evidence>
<dbReference type="InterPro" id="IPR032710">
    <property type="entry name" value="NTF2-like_dom_sf"/>
</dbReference>
<sequence length="145" mass="16149">MSSLAAQKATLDKVLTLLNAYNLDGLAELFTPDFIRYLQPKASVEPHQLNTQQLVFGLNRIGQQFTTPIVYKFHNHVHDAEAHKSVVEFSNHAETSVGPFGVEGVLFFQFSDDGEKISTVVEYVDSIKHCAFQEKLAAAKVEGMH</sequence>
<gene>
    <name evidence="1" type="ORF">B0A48_16254</name>
</gene>
<dbReference type="AlphaFoldDB" id="A0A1V8SG43"/>
<dbReference type="PANTHER" id="PTHR39598">
    <property type="entry name" value="AUSTINOL SYNTHESIS PROTEIN F-RELATED"/>
    <property type="match status" value="1"/>
</dbReference>
<dbReference type="Proteomes" id="UP000192596">
    <property type="component" value="Unassembled WGS sequence"/>
</dbReference>
<protein>
    <recommendedName>
        <fullName evidence="3">SnoaL-like domain-containing protein</fullName>
    </recommendedName>
</protein>
<evidence type="ECO:0000313" key="2">
    <source>
        <dbReference type="Proteomes" id="UP000192596"/>
    </source>
</evidence>
<organism evidence="1 2">
    <name type="scientific">Cryoendolithus antarcticus</name>
    <dbReference type="NCBI Taxonomy" id="1507870"/>
    <lineage>
        <taxon>Eukaryota</taxon>
        <taxon>Fungi</taxon>
        <taxon>Dikarya</taxon>
        <taxon>Ascomycota</taxon>
        <taxon>Pezizomycotina</taxon>
        <taxon>Dothideomycetes</taxon>
        <taxon>Dothideomycetidae</taxon>
        <taxon>Cladosporiales</taxon>
        <taxon>Cladosporiaceae</taxon>
        <taxon>Cryoendolithus</taxon>
    </lineage>
</organism>